<proteinExistence type="predicted"/>
<accession>E9SD19</accession>
<comment type="caution">
    <text evidence="1">The sequence shown here is derived from an EMBL/GenBank/DDBJ whole genome shotgun (WGS) entry which is preliminary data.</text>
</comment>
<evidence type="ECO:0000313" key="2">
    <source>
        <dbReference type="Proteomes" id="UP000004259"/>
    </source>
</evidence>
<dbReference type="Proteomes" id="UP000004259">
    <property type="component" value="Unassembled WGS sequence"/>
</dbReference>
<organism evidence="1 2">
    <name type="scientific">Ruminococcus albus 8</name>
    <dbReference type="NCBI Taxonomy" id="246199"/>
    <lineage>
        <taxon>Bacteria</taxon>
        <taxon>Bacillati</taxon>
        <taxon>Bacillota</taxon>
        <taxon>Clostridia</taxon>
        <taxon>Eubacteriales</taxon>
        <taxon>Oscillospiraceae</taxon>
        <taxon>Ruminococcus</taxon>
    </lineage>
</organism>
<dbReference type="STRING" id="246199.CUS_6031"/>
<dbReference type="EMBL" id="ADKM02000086">
    <property type="protein sequence ID" value="EGC02790.1"/>
    <property type="molecule type" value="Genomic_DNA"/>
</dbReference>
<evidence type="ECO:0000313" key="1">
    <source>
        <dbReference type="EMBL" id="EGC02790.1"/>
    </source>
</evidence>
<gene>
    <name evidence="1" type="ORF">CUS_6031</name>
</gene>
<protein>
    <submittedName>
        <fullName evidence="1">Uncharacterized protein</fullName>
    </submittedName>
</protein>
<reference evidence="1 2" key="1">
    <citation type="submission" date="2011-02" db="EMBL/GenBank/DDBJ databases">
        <authorList>
            <person name="Nelson K.E."/>
            <person name="Sutton G."/>
            <person name="Torralba M."/>
            <person name="Durkin S."/>
            <person name="Harkins D."/>
            <person name="Montgomery R."/>
            <person name="Ziemer C."/>
            <person name="Klaassens E."/>
            <person name="Ocuiv P."/>
            <person name="Morrison M."/>
        </authorList>
    </citation>
    <scope>NUCLEOTIDE SEQUENCE [LARGE SCALE GENOMIC DNA]</scope>
    <source>
        <strain evidence="1 2">8</strain>
    </source>
</reference>
<name>E9SD19_RUMAL</name>
<keyword evidence="2" id="KW-1185">Reference proteome</keyword>
<sequence length="42" mass="5119">MRRRDESYARRIWFAELTERNTVFTAWNDFNFGVTVLKNHAV</sequence>
<dbReference type="AlphaFoldDB" id="E9SD19"/>